<reference evidence="1" key="1">
    <citation type="journal article" date="2019" name="bioRxiv">
        <title>The Genome of the Zebra Mussel, Dreissena polymorpha: A Resource for Invasive Species Research.</title>
        <authorList>
            <person name="McCartney M.A."/>
            <person name="Auch B."/>
            <person name="Kono T."/>
            <person name="Mallez S."/>
            <person name="Zhang Y."/>
            <person name="Obille A."/>
            <person name="Becker A."/>
            <person name="Abrahante J.E."/>
            <person name="Garbe J."/>
            <person name="Badalamenti J.P."/>
            <person name="Herman A."/>
            <person name="Mangelson H."/>
            <person name="Liachko I."/>
            <person name="Sullivan S."/>
            <person name="Sone E.D."/>
            <person name="Koren S."/>
            <person name="Silverstein K.A.T."/>
            <person name="Beckman K.B."/>
            <person name="Gohl D.M."/>
        </authorList>
    </citation>
    <scope>NUCLEOTIDE SEQUENCE</scope>
    <source>
        <strain evidence="1">Duluth1</strain>
        <tissue evidence="1">Whole animal</tissue>
    </source>
</reference>
<keyword evidence="2" id="KW-1185">Reference proteome</keyword>
<evidence type="ECO:0000313" key="1">
    <source>
        <dbReference type="EMBL" id="KAH3700973.1"/>
    </source>
</evidence>
<proteinExistence type="predicted"/>
<dbReference type="Proteomes" id="UP000828390">
    <property type="component" value="Unassembled WGS sequence"/>
</dbReference>
<evidence type="ECO:0000313" key="2">
    <source>
        <dbReference type="Proteomes" id="UP000828390"/>
    </source>
</evidence>
<gene>
    <name evidence="1" type="ORF">DPMN_075955</name>
</gene>
<reference evidence="1" key="2">
    <citation type="submission" date="2020-11" db="EMBL/GenBank/DDBJ databases">
        <authorList>
            <person name="McCartney M.A."/>
            <person name="Auch B."/>
            <person name="Kono T."/>
            <person name="Mallez S."/>
            <person name="Becker A."/>
            <person name="Gohl D.M."/>
            <person name="Silverstein K.A.T."/>
            <person name="Koren S."/>
            <person name="Bechman K.B."/>
            <person name="Herman A."/>
            <person name="Abrahante J.E."/>
            <person name="Garbe J."/>
        </authorList>
    </citation>
    <scope>NUCLEOTIDE SEQUENCE</scope>
    <source>
        <strain evidence="1">Duluth1</strain>
        <tissue evidence="1">Whole animal</tissue>
    </source>
</reference>
<dbReference type="AlphaFoldDB" id="A0A9D3YLD8"/>
<name>A0A9D3YLD8_DREPO</name>
<dbReference type="EMBL" id="JAIWYP010000015">
    <property type="protein sequence ID" value="KAH3700973.1"/>
    <property type="molecule type" value="Genomic_DNA"/>
</dbReference>
<comment type="caution">
    <text evidence="1">The sequence shown here is derived from an EMBL/GenBank/DDBJ whole genome shotgun (WGS) entry which is preliminary data.</text>
</comment>
<protein>
    <submittedName>
        <fullName evidence="1">Uncharacterized protein</fullName>
    </submittedName>
</protein>
<sequence>MFIQYKPNLSGMMSTNQCHMHQERRLNLICVAKKETRTTKREIVRTSRYTNQQSDEGTGVIRYREALEDR</sequence>
<organism evidence="1 2">
    <name type="scientific">Dreissena polymorpha</name>
    <name type="common">Zebra mussel</name>
    <name type="synonym">Mytilus polymorpha</name>
    <dbReference type="NCBI Taxonomy" id="45954"/>
    <lineage>
        <taxon>Eukaryota</taxon>
        <taxon>Metazoa</taxon>
        <taxon>Spiralia</taxon>
        <taxon>Lophotrochozoa</taxon>
        <taxon>Mollusca</taxon>
        <taxon>Bivalvia</taxon>
        <taxon>Autobranchia</taxon>
        <taxon>Heteroconchia</taxon>
        <taxon>Euheterodonta</taxon>
        <taxon>Imparidentia</taxon>
        <taxon>Neoheterodontei</taxon>
        <taxon>Myida</taxon>
        <taxon>Dreissenoidea</taxon>
        <taxon>Dreissenidae</taxon>
        <taxon>Dreissena</taxon>
    </lineage>
</organism>
<accession>A0A9D3YLD8</accession>